<gene>
    <name evidence="9" type="ORF">WMO26_01250</name>
</gene>
<comment type="similarity">
    <text evidence="2">Belongs to the ZIP transporter (TC 2.A.5) family.</text>
</comment>
<feature type="transmembrane region" description="Helical" evidence="8">
    <location>
        <begin position="117"/>
        <end position="142"/>
    </location>
</feature>
<feature type="transmembrane region" description="Helical" evidence="8">
    <location>
        <begin position="187"/>
        <end position="208"/>
    </location>
</feature>
<evidence type="ECO:0000256" key="7">
    <source>
        <dbReference type="ARBA" id="ARBA00023136"/>
    </source>
</evidence>
<organism evidence="9 10">
    <name type="scientific">Solibaculum intestinale</name>
    <dbReference type="NCBI Taxonomy" id="3133165"/>
    <lineage>
        <taxon>Bacteria</taxon>
        <taxon>Bacillati</taxon>
        <taxon>Bacillota</taxon>
        <taxon>Clostridia</taxon>
        <taxon>Eubacteriales</taxon>
        <taxon>Oscillospiraceae</taxon>
        <taxon>Solibaculum</taxon>
    </lineage>
</organism>
<protein>
    <submittedName>
        <fullName evidence="9">ZIP family metal transporter</fullName>
    </submittedName>
</protein>
<keyword evidence="3" id="KW-1003">Cell membrane</keyword>
<dbReference type="EMBL" id="JBBMFD010000001">
    <property type="protein sequence ID" value="MEQ2439448.1"/>
    <property type="molecule type" value="Genomic_DNA"/>
</dbReference>
<keyword evidence="6 8" id="KW-1133">Transmembrane helix</keyword>
<evidence type="ECO:0000256" key="2">
    <source>
        <dbReference type="ARBA" id="ARBA00006939"/>
    </source>
</evidence>
<dbReference type="PANTHER" id="PTHR11040:SF211">
    <property type="entry name" value="ZINC TRANSPORTER ZIP11"/>
    <property type="match status" value="1"/>
</dbReference>
<evidence type="ECO:0000256" key="8">
    <source>
        <dbReference type="SAM" id="Phobius"/>
    </source>
</evidence>
<proteinExistence type="inferred from homology"/>
<feature type="transmembrane region" description="Helical" evidence="8">
    <location>
        <begin position="247"/>
        <end position="265"/>
    </location>
</feature>
<evidence type="ECO:0000256" key="3">
    <source>
        <dbReference type="ARBA" id="ARBA00022475"/>
    </source>
</evidence>
<feature type="transmembrane region" description="Helical" evidence="8">
    <location>
        <begin position="214"/>
        <end position="235"/>
    </location>
</feature>
<name>A0ABV1DWL5_9FIRM</name>
<sequence>MENWSALALAAAGTGFTFLMTAFGSATVFLFGGGIGRKAERIFLGFAAGVMIAASIWSLLIPAVEMAEDQGQIGWIPAAGGFVLGGLFLLVLDRLLPHLHPGESEPEGVRSSFKRTTMLVFAVTLHNIPEGLAVGLACGLAAQGVDSAVTVTSAAVLALGMGLQNFPEGAAISLPLKKEGLSSVKSFVYGALSGIVEPIAGIIGVLLVGSVTGIMPWLLAFAAGAMIYVVVEELIPEAHLGEHSHTGTAGVMLGFLIMMILDVALG</sequence>
<keyword evidence="10" id="KW-1185">Reference proteome</keyword>
<evidence type="ECO:0000256" key="1">
    <source>
        <dbReference type="ARBA" id="ARBA00004651"/>
    </source>
</evidence>
<feature type="transmembrane region" description="Helical" evidence="8">
    <location>
        <begin position="6"/>
        <end position="30"/>
    </location>
</feature>
<dbReference type="Proteomes" id="UP001489509">
    <property type="component" value="Unassembled WGS sequence"/>
</dbReference>
<evidence type="ECO:0000256" key="6">
    <source>
        <dbReference type="ARBA" id="ARBA00022989"/>
    </source>
</evidence>
<dbReference type="Pfam" id="PF02535">
    <property type="entry name" value="Zip"/>
    <property type="match status" value="1"/>
</dbReference>
<evidence type="ECO:0000256" key="5">
    <source>
        <dbReference type="ARBA" id="ARBA00022833"/>
    </source>
</evidence>
<evidence type="ECO:0000313" key="10">
    <source>
        <dbReference type="Proteomes" id="UP001489509"/>
    </source>
</evidence>
<accession>A0ABV1DWL5</accession>
<keyword evidence="4 8" id="KW-0812">Transmembrane</keyword>
<comment type="subcellular location">
    <subcellularLocation>
        <location evidence="1">Cell membrane</location>
        <topology evidence="1">Multi-pass membrane protein</topology>
    </subcellularLocation>
</comment>
<dbReference type="PANTHER" id="PTHR11040">
    <property type="entry name" value="ZINC/IRON TRANSPORTER"/>
    <property type="match status" value="1"/>
</dbReference>
<evidence type="ECO:0000313" key="9">
    <source>
        <dbReference type="EMBL" id="MEQ2439448.1"/>
    </source>
</evidence>
<evidence type="ECO:0000256" key="4">
    <source>
        <dbReference type="ARBA" id="ARBA00022692"/>
    </source>
</evidence>
<comment type="caution">
    <text evidence="9">The sequence shown here is derived from an EMBL/GenBank/DDBJ whole genome shotgun (WGS) entry which is preliminary data.</text>
</comment>
<keyword evidence="5" id="KW-0862">Zinc</keyword>
<reference evidence="9 10" key="1">
    <citation type="submission" date="2024-03" db="EMBL/GenBank/DDBJ databases">
        <title>Human intestinal bacterial collection.</title>
        <authorList>
            <person name="Pauvert C."/>
            <person name="Hitch T.C.A."/>
            <person name="Clavel T."/>
        </authorList>
    </citation>
    <scope>NUCLEOTIDE SEQUENCE [LARGE SCALE GENOMIC DNA]</scope>
    <source>
        <strain evidence="9 10">CLA-JM-H44</strain>
    </source>
</reference>
<feature type="transmembrane region" description="Helical" evidence="8">
    <location>
        <begin position="42"/>
        <end position="61"/>
    </location>
</feature>
<dbReference type="RefSeq" id="WP_349217708.1">
    <property type="nucleotide sequence ID" value="NZ_JBBMFD010000001.1"/>
</dbReference>
<keyword evidence="7 8" id="KW-0472">Membrane</keyword>
<feature type="transmembrane region" description="Helical" evidence="8">
    <location>
        <begin position="73"/>
        <end position="96"/>
    </location>
</feature>
<dbReference type="InterPro" id="IPR003689">
    <property type="entry name" value="ZIP"/>
</dbReference>